<evidence type="ECO:0000313" key="2">
    <source>
        <dbReference type="Proteomes" id="UP000320011"/>
    </source>
</evidence>
<organism evidence="1 2">
    <name type="scientific">Amycolatopsis rhizosphaerae</name>
    <dbReference type="NCBI Taxonomy" id="2053003"/>
    <lineage>
        <taxon>Bacteria</taxon>
        <taxon>Bacillati</taxon>
        <taxon>Actinomycetota</taxon>
        <taxon>Actinomycetes</taxon>
        <taxon>Pseudonocardiales</taxon>
        <taxon>Pseudonocardiaceae</taxon>
        <taxon>Amycolatopsis</taxon>
    </lineage>
</organism>
<proteinExistence type="predicted"/>
<reference evidence="1 2" key="2">
    <citation type="submission" date="2019-08" db="EMBL/GenBank/DDBJ databases">
        <title>Amycolatopsis acidicola sp. nov., isolated from peat swamp forest soil.</title>
        <authorList>
            <person name="Srisuk N."/>
        </authorList>
    </citation>
    <scope>NUCLEOTIDE SEQUENCE [LARGE SCALE GENOMIC DNA]</scope>
    <source>
        <strain evidence="1 2">TBRC 6029</strain>
    </source>
</reference>
<dbReference type="Proteomes" id="UP000320011">
    <property type="component" value="Unassembled WGS sequence"/>
</dbReference>
<dbReference type="EMBL" id="VJWX01000768">
    <property type="protein sequence ID" value="TVT16608.1"/>
    <property type="molecule type" value="Genomic_DNA"/>
</dbReference>
<gene>
    <name evidence="1" type="ORF">FNH05_36620</name>
</gene>
<dbReference type="AlphaFoldDB" id="A0A557ZX80"/>
<reference evidence="1 2" key="1">
    <citation type="submission" date="2019-07" db="EMBL/GenBank/DDBJ databases">
        <authorList>
            <person name="Duangmal K."/>
            <person name="Teo W.F.A."/>
        </authorList>
    </citation>
    <scope>NUCLEOTIDE SEQUENCE [LARGE SCALE GENOMIC DNA]</scope>
    <source>
        <strain evidence="1 2">TBRC 6029</strain>
    </source>
</reference>
<accession>A0A557ZX80</accession>
<evidence type="ECO:0000313" key="1">
    <source>
        <dbReference type="EMBL" id="TVT16608.1"/>
    </source>
</evidence>
<comment type="caution">
    <text evidence="1">The sequence shown here is derived from an EMBL/GenBank/DDBJ whole genome shotgun (WGS) entry which is preliminary data.</text>
</comment>
<feature type="non-terminal residue" evidence="1">
    <location>
        <position position="1"/>
    </location>
</feature>
<name>A0A557ZX80_9PSEU</name>
<sequence length="59" mass="6336">GGQAVRVSLGLGTTEEHIDRLVLALRQIVARGARWTYGRPAGRWAPVPDPRPLPPLLAG</sequence>
<protein>
    <submittedName>
        <fullName evidence="1">Cysteine desulfurase</fullName>
    </submittedName>
</protein>
<keyword evidence="2" id="KW-1185">Reference proteome</keyword>